<organism evidence="1">
    <name type="scientific">uncultured Caudovirales phage</name>
    <dbReference type="NCBI Taxonomy" id="2100421"/>
    <lineage>
        <taxon>Viruses</taxon>
        <taxon>Duplodnaviria</taxon>
        <taxon>Heunggongvirae</taxon>
        <taxon>Uroviricota</taxon>
        <taxon>Caudoviricetes</taxon>
        <taxon>Peduoviridae</taxon>
        <taxon>Maltschvirus</taxon>
        <taxon>Maltschvirus maltsch</taxon>
    </lineage>
</organism>
<gene>
    <name evidence="1" type="ORF">UFOVP448_17</name>
</gene>
<protein>
    <submittedName>
        <fullName evidence="1">Uncharacterized protein</fullName>
    </submittedName>
</protein>
<accession>A0A6J5MB10</accession>
<name>A0A6J5MB10_9CAUD</name>
<sequence>MLLCGIDIETDDTNDAFYDTILSINGFGVTRTSVDMTSNKQAAGWGIMAFSCIKRLKPFTLELLLTGNIDWKTKIGEIAKDFKIKFPAEAGFTAGVIVEFKAAITDVTITGSIENRSTISVQVTPSGEPTVTAAVAA</sequence>
<proteinExistence type="predicted"/>
<dbReference type="EMBL" id="LR796422">
    <property type="protein sequence ID" value="CAB4142543.1"/>
    <property type="molecule type" value="Genomic_DNA"/>
</dbReference>
<reference evidence="1" key="1">
    <citation type="submission" date="2020-04" db="EMBL/GenBank/DDBJ databases">
        <authorList>
            <person name="Chiriac C."/>
            <person name="Salcher M."/>
            <person name="Ghai R."/>
            <person name="Kavagutti S V."/>
        </authorList>
    </citation>
    <scope>NUCLEOTIDE SEQUENCE</scope>
</reference>
<evidence type="ECO:0000313" key="1">
    <source>
        <dbReference type="EMBL" id="CAB4142543.1"/>
    </source>
</evidence>